<proteinExistence type="predicted"/>
<dbReference type="AlphaFoldDB" id="A0A1Y5P467"/>
<organism evidence="1">
    <name type="scientific">uncultured Microbacterium sp</name>
    <dbReference type="NCBI Taxonomy" id="191216"/>
    <lineage>
        <taxon>Bacteria</taxon>
        <taxon>Bacillati</taxon>
        <taxon>Actinomycetota</taxon>
        <taxon>Actinomycetes</taxon>
        <taxon>Micrococcales</taxon>
        <taxon>Microbacteriaceae</taxon>
        <taxon>Microbacterium</taxon>
        <taxon>environmental samples</taxon>
    </lineage>
</organism>
<dbReference type="RefSeq" id="WP_295575261.1">
    <property type="nucleotide sequence ID" value="NZ_FLQR01000006.1"/>
</dbReference>
<protein>
    <submittedName>
        <fullName evidence="1">Uncharacterized protein</fullName>
    </submittedName>
</protein>
<evidence type="ECO:0000313" key="1">
    <source>
        <dbReference type="EMBL" id="SBS72099.1"/>
    </source>
</evidence>
<gene>
    <name evidence="1" type="ORF">MIPYR_20409</name>
</gene>
<accession>A0A1Y5P467</accession>
<dbReference type="EMBL" id="FLQR01000006">
    <property type="protein sequence ID" value="SBS72099.1"/>
    <property type="molecule type" value="Genomic_DNA"/>
</dbReference>
<reference evidence="1" key="1">
    <citation type="submission" date="2016-03" db="EMBL/GenBank/DDBJ databases">
        <authorList>
            <person name="Ploux O."/>
        </authorList>
    </citation>
    <scope>NUCLEOTIDE SEQUENCE</scope>
    <source>
        <strain evidence="1">UC1</strain>
    </source>
</reference>
<name>A0A1Y5P467_9MICO</name>
<sequence length="152" mass="16369">MRVTREGWGRIGLAAGTAAAVVGGAYAVGWLTQARPDATLERADGPASAVSRLLGVDESSLTAYETFRGVRPWSFVDSFGNPCLFLIEHSALLWEECVPREGELMADIGAWPAVDPDFATGLPDGSVIRFHYRGDAVDVFVHRADPPRRTGP</sequence>